<accession>A0ABY8R1X9</accession>
<keyword evidence="2" id="KW-1185">Reference proteome</keyword>
<evidence type="ECO:0000313" key="2">
    <source>
        <dbReference type="Proteomes" id="UP001239169"/>
    </source>
</evidence>
<dbReference type="Proteomes" id="UP001239169">
    <property type="component" value="Chromosome"/>
</dbReference>
<organism evidence="1 2">
    <name type="scientific">Paraclostridium bifermentans</name>
    <name type="common">Clostridium bifermentans</name>
    <dbReference type="NCBI Taxonomy" id="1490"/>
    <lineage>
        <taxon>Bacteria</taxon>
        <taxon>Bacillati</taxon>
        <taxon>Bacillota</taxon>
        <taxon>Clostridia</taxon>
        <taxon>Peptostreptococcales</taxon>
        <taxon>Peptostreptococcaceae</taxon>
        <taxon>Paraclostridium</taxon>
    </lineage>
</organism>
<dbReference type="SUPFAM" id="SSF53187">
    <property type="entry name" value="Zn-dependent exopeptidases"/>
    <property type="match status" value="1"/>
</dbReference>
<gene>
    <name evidence="1" type="ORF">QJS64_15060</name>
</gene>
<evidence type="ECO:0000313" key="1">
    <source>
        <dbReference type="EMBL" id="WGX75328.1"/>
    </source>
</evidence>
<dbReference type="Gene3D" id="3.40.630.10">
    <property type="entry name" value="Zn peptidases"/>
    <property type="match status" value="1"/>
</dbReference>
<sequence length="278" mass="32486">MNILDDKIKKLKRDLIRDIIEIEKNTFEKELGIALEIAKKLGFKTKNIDGNVGYAEYGIGDEYIFVIGILNNKYSIISALYALKTIEESQIKLKRKVRIIFSTNAESEFKHIKYDLKKEESHIETFESDCKYPVVSGEKGIGKFTIKNYLNIANIRIHQDLEIDKNIKYCCIEVPKEYIYEDIICYLKNKANSEEGIISTYKNINIKINETHVVITSFMNSNIAKIGIYRNNVIINLVNYLVEENFIEHKKLNKCFLLINKYFYEKKELFTNENSKNS</sequence>
<proteinExistence type="predicted"/>
<reference evidence="1 2" key="1">
    <citation type="submission" date="2023-04" db="EMBL/GenBank/DDBJ databases">
        <title>Bacteria Genome Submission.</title>
        <authorList>
            <person name="Isaac P."/>
        </authorList>
    </citation>
    <scope>NUCLEOTIDE SEQUENCE [LARGE SCALE GENOMIC DNA]</scope>
    <source>
        <strain evidence="1 2">SampleS7P1</strain>
    </source>
</reference>
<dbReference type="EMBL" id="CP124685">
    <property type="protein sequence ID" value="WGX75328.1"/>
    <property type="molecule type" value="Genomic_DNA"/>
</dbReference>
<name>A0ABY8R1X9_PARBF</name>
<protein>
    <submittedName>
        <fullName evidence="1">Uncharacterized protein</fullName>
    </submittedName>
</protein>